<feature type="domain" description="Biotin carboxylation" evidence="15">
    <location>
        <begin position="1"/>
        <end position="446"/>
    </location>
</feature>
<name>A0A378LXY0_9GAMM</name>
<keyword evidence="9" id="KW-0092">Biotin</keyword>
<evidence type="ECO:0000256" key="9">
    <source>
        <dbReference type="ARBA" id="ARBA00023267"/>
    </source>
</evidence>
<comment type="subunit">
    <text evidence="4">Acetyl-CoA carboxylase is a heterohexamer of biotin carboxyl carrier protein, biotin carboxylase and the two subunits of carboxyl transferase in a 2:2 complex.</text>
</comment>
<dbReference type="InterPro" id="IPR000089">
    <property type="entry name" value="Biotin_lipoyl"/>
</dbReference>
<dbReference type="Gene3D" id="3.30.470.20">
    <property type="entry name" value="ATP-grasp fold, B domain"/>
    <property type="match status" value="1"/>
</dbReference>
<dbReference type="PROSITE" id="PS00866">
    <property type="entry name" value="CPSASE_1"/>
    <property type="match status" value="1"/>
</dbReference>
<dbReference type="InterPro" id="IPR005481">
    <property type="entry name" value="BC-like_N"/>
</dbReference>
<dbReference type="GO" id="GO:0046872">
    <property type="term" value="F:metal ion binding"/>
    <property type="evidence" value="ECO:0007669"/>
    <property type="project" value="InterPro"/>
</dbReference>
<dbReference type="Proteomes" id="UP000255297">
    <property type="component" value="Unassembled WGS sequence"/>
</dbReference>
<evidence type="ECO:0000256" key="5">
    <source>
        <dbReference type="ARBA" id="ARBA00017242"/>
    </source>
</evidence>
<dbReference type="PANTHER" id="PTHR18866">
    <property type="entry name" value="CARBOXYLASE:PYRUVATE/ACETYL-COA/PROPIONYL-COA CARBOXYLASE"/>
    <property type="match status" value="1"/>
</dbReference>
<dbReference type="InterPro" id="IPR011053">
    <property type="entry name" value="Single_hybrid_motif"/>
</dbReference>
<dbReference type="SUPFAM" id="SSF56059">
    <property type="entry name" value="Glutathione synthetase ATP-binding domain-like"/>
    <property type="match status" value="1"/>
</dbReference>
<dbReference type="PROSITE" id="PS50968">
    <property type="entry name" value="BIOTINYL_LIPOYL"/>
    <property type="match status" value="1"/>
</dbReference>
<evidence type="ECO:0000256" key="4">
    <source>
        <dbReference type="ARBA" id="ARBA00011750"/>
    </source>
</evidence>
<keyword evidence="6" id="KW-0436">Ligase</keyword>
<dbReference type="NCBIfam" id="NF006367">
    <property type="entry name" value="PRK08591.1"/>
    <property type="match status" value="1"/>
</dbReference>
<dbReference type="InterPro" id="IPR011761">
    <property type="entry name" value="ATP-grasp"/>
</dbReference>
<dbReference type="EMBL" id="UGPB01000001">
    <property type="protein sequence ID" value="STY28921.1"/>
    <property type="molecule type" value="Genomic_DNA"/>
</dbReference>
<evidence type="ECO:0000256" key="12">
    <source>
        <dbReference type="PROSITE-ProRule" id="PRU00409"/>
    </source>
</evidence>
<dbReference type="FunFam" id="3.40.50.20:FF:000010">
    <property type="entry name" value="Propionyl-CoA carboxylase subunit alpha"/>
    <property type="match status" value="1"/>
</dbReference>
<dbReference type="FunFam" id="3.30.1490.20:FF:000003">
    <property type="entry name" value="acetyl-CoA carboxylase isoform X1"/>
    <property type="match status" value="1"/>
</dbReference>
<dbReference type="PANTHER" id="PTHR18866:SF33">
    <property type="entry name" value="METHYLCROTONOYL-COA CARBOXYLASE SUBUNIT ALPHA, MITOCHONDRIAL-RELATED"/>
    <property type="match status" value="1"/>
</dbReference>
<keyword evidence="8 12" id="KW-0067">ATP-binding</keyword>
<sequence>MFKKILIANRGEIACRIIKTARSMGIHTVAIYSSVDKDSLHVRSADSAFCVGDAPAKDSYLNITNIIRIAKECHAQAIHPGYGFLSENPEFARACSKAGIVFIGPSVEAMEAMASKQLAKQLLEKTNVPLTPGYHGKEQTEEELLTEAKKLGFPILLKAANGGGGKGMRAVFQESEFSAALAGAKRESIASFGDDTMIIEKLVLNPRHVELQIMADNHGNVVHLFERDCSIQRRHQKIIEEAPAPNLSVSLRKKLAEAACEVARSIKYRGAGTVEFLVDGSDQFYFMEMNTRLQVEHPVTEMITGLDLVAWQLKIAADEPLPLPQDQIKSNGHAIECRIYAEDPYHDFIPSIGQIQFLEEPSGEGVRIDTGVQRGSHITMYYDPMIAKLIVWGANREEALSRLEHALSNYFIGGVKTNIPFLQTICLNHKFRNAQLSTDFLSKENIQLPSVDKELALIMAVGFDYLNNLNTLRDPLLKETFAWQSQISSHWIWRYKDQNEVIDVFVTPISNHNFKIHLYNQEHFINAHLIENKLRIETRLQNFHATVDNKKRLLTLYTNQGQITIERFSWENLGAPSTGHKGQLTAPMPATVVAILKNIGEKVKAGERLIVLEAMKMEHTIHAPTDGILSDIFYSVGAQVNEGEELLSLSEESS</sequence>
<comment type="function">
    <text evidence="2">This protein is a component of the acetyl coenzyme A carboxylase complex; first, biotin carboxylase catalyzes the carboxylation of the carrier protein and then the transcarboxylase transfers the carboxyl group to form malonyl-CoA.</text>
</comment>
<evidence type="ECO:0000256" key="10">
    <source>
        <dbReference type="ARBA" id="ARBA00033786"/>
    </source>
</evidence>
<evidence type="ECO:0000259" key="15">
    <source>
        <dbReference type="PROSITE" id="PS50979"/>
    </source>
</evidence>
<dbReference type="PROSITE" id="PS00867">
    <property type="entry name" value="CPSASE_2"/>
    <property type="match status" value="1"/>
</dbReference>
<dbReference type="SUPFAM" id="SSF51246">
    <property type="entry name" value="Rudiment single hybrid motif"/>
    <property type="match status" value="1"/>
</dbReference>
<keyword evidence="7 12" id="KW-0547">Nucleotide-binding</keyword>
<evidence type="ECO:0000256" key="8">
    <source>
        <dbReference type="ARBA" id="ARBA00022840"/>
    </source>
</evidence>
<dbReference type="Pfam" id="PF02785">
    <property type="entry name" value="Biotin_carb_C"/>
    <property type="match status" value="1"/>
</dbReference>
<dbReference type="InterPro" id="IPR011054">
    <property type="entry name" value="Rudment_hybrid_motif"/>
</dbReference>
<dbReference type="InterPro" id="IPR050856">
    <property type="entry name" value="Biotin_carboxylase_complex"/>
</dbReference>
<evidence type="ECO:0000313" key="17">
    <source>
        <dbReference type="Proteomes" id="UP000255297"/>
    </source>
</evidence>
<evidence type="ECO:0000256" key="3">
    <source>
        <dbReference type="ARBA" id="ARBA00004956"/>
    </source>
</evidence>
<dbReference type="PROSITE" id="PS50979">
    <property type="entry name" value="BC"/>
    <property type="match status" value="1"/>
</dbReference>
<dbReference type="PROSITE" id="PS50975">
    <property type="entry name" value="ATP_GRASP"/>
    <property type="match status" value="1"/>
</dbReference>
<dbReference type="CDD" id="cd06850">
    <property type="entry name" value="biotinyl_domain"/>
    <property type="match status" value="1"/>
</dbReference>
<comment type="cofactor">
    <cofactor evidence="1">
        <name>biotin</name>
        <dbReference type="ChEBI" id="CHEBI:57586"/>
    </cofactor>
</comment>
<evidence type="ECO:0000256" key="1">
    <source>
        <dbReference type="ARBA" id="ARBA00001953"/>
    </source>
</evidence>
<proteinExistence type="predicted"/>
<gene>
    <name evidence="16" type="primary">mccA</name>
    <name evidence="16" type="ORF">NCTC11532_01098</name>
</gene>
<dbReference type="GO" id="GO:0005524">
    <property type="term" value="F:ATP binding"/>
    <property type="evidence" value="ECO:0007669"/>
    <property type="project" value="UniProtKB-UniRule"/>
</dbReference>
<dbReference type="OrthoDB" id="9763189at2"/>
<accession>A0A378LXY0</accession>
<dbReference type="SUPFAM" id="SSF52440">
    <property type="entry name" value="PreATP-grasp domain"/>
    <property type="match status" value="1"/>
</dbReference>
<evidence type="ECO:0000256" key="6">
    <source>
        <dbReference type="ARBA" id="ARBA00022598"/>
    </source>
</evidence>
<dbReference type="SMART" id="SM00878">
    <property type="entry name" value="Biotin_carb_C"/>
    <property type="match status" value="1"/>
</dbReference>
<organism evidence="16 17">
    <name type="scientific">Legionella wadsworthii</name>
    <dbReference type="NCBI Taxonomy" id="28088"/>
    <lineage>
        <taxon>Bacteria</taxon>
        <taxon>Pseudomonadati</taxon>
        <taxon>Pseudomonadota</taxon>
        <taxon>Gammaproteobacteria</taxon>
        <taxon>Legionellales</taxon>
        <taxon>Legionellaceae</taxon>
        <taxon>Legionella</taxon>
    </lineage>
</organism>
<feature type="domain" description="Lipoyl-binding" evidence="13">
    <location>
        <begin position="570"/>
        <end position="650"/>
    </location>
</feature>
<dbReference type="Pfam" id="PF00364">
    <property type="entry name" value="Biotin_lipoyl"/>
    <property type="match status" value="1"/>
</dbReference>
<evidence type="ECO:0000259" key="13">
    <source>
        <dbReference type="PROSITE" id="PS50968"/>
    </source>
</evidence>
<dbReference type="InterPro" id="IPR005479">
    <property type="entry name" value="CPAse_ATP-bd"/>
</dbReference>
<evidence type="ECO:0000259" key="14">
    <source>
        <dbReference type="PROSITE" id="PS50975"/>
    </source>
</evidence>
<feature type="domain" description="ATP-grasp" evidence="14">
    <location>
        <begin position="120"/>
        <end position="317"/>
    </location>
</feature>
<evidence type="ECO:0000256" key="2">
    <source>
        <dbReference type="ARBA" id="ARBA00003761"/>
    </source>
</evidence>
<evidence type="ECO:0000313" key="16">
    <source>
        <dbReference type="EMBL" id="STY28921.1"/>
    </source>
</evidence>
<evidence type="ECO:0000256" key="11">
    <source>
        <dbReference type="ARBA" id="ARBA00048600"/>
    </source>
</evidence>
<dbReference type="STRING" id="1122170.GCA_000701265_01921"/>
<dbReference type="SUPFAM" id="SSF51230">
    <property type="entry name" value="Single hybrid motif"/>
    <property type="match status" value="1"/>
</dbReference>
<dbReference type="Pfam" id="PF02786">
    <property type="entry name" value="CPSase_L_D2"/>
    <property type="match status" value="1"/>
</dbReference>
<dbReference type="Pfam" id="PF00289">
    <property type="entry name" value="Biotin_carb_N"/>
    <property type="match status" value="1"/>
</dbReference>
<evidence type="ECO:0000256" key="7">
    <source>
        <dbReference type="ARBA" id="ARBA00022741"/>
    </source>
</evidence>
<reference evidence="16 17" key="1">
    <citation type="submission" date="2018-06" db="EMBL/GenBank/DDBJ databases">
        <authorList>
            <consortium name="Pathogen Informatics"/>
            <person name="Doyle S."/>
        </authorList>
    </citation>
    <scope>NUCLEOTIDE SEQUENCE [LARGE SCALE GENOMIC DNA]</scope>
    <source>
        <strain evidence="16 17">NCTC11532</strain>
    </source>
</reference>
<dbReference type="InterPro" id="IPR005482">
    <property type="entry name" value="Biotin_COase_C"/>
</dbReference>
<comment type="pathway">
    <text evidence="3">Lipid metabolism; malonyl-CoA biosynthesis; malonyl-CoA from acetyl-CoA: step 1/1.</text>
</comment>
<dbReference type="GO" id="GO:0004075">
    <property type="term" value="F:biotin carboxylase activity"/>
    <property type="evidence" value="ECO:0007669"/>
    <property type="project" value="UniProtKB-EC"/>
</dbReference>
<protein>
    <recommendedName>
        <fullName evidence="5">Biotin carboxylase</fullName>
    </recommendedName>
    <alternativeName>
        <fullName evidence="10">Acetyl-coenzyme A carboxylase biotin carboxylase subunit A</fullName>
    </alternativeName>
</protein>
<keyword evidence="17" id="KW-1185">Reference proteome</keyword>
<dbReference type="InterPro" id="IPR011764">
    <property type="entry name" value="Biotin_carboxylation_dom"/>
</dbReference>
<comment type="catalytic activity">
    <reaction evidence="11">
        <text>N(6)-biotinyl-L-lysyl-[protein] + hydrogencarbonate + ATP = N(6)-carboxybiotinyl-L-lysyl-[protein] + ADP + phosphate + H(+)</text>
        <dbReference type="Rhea" id="RHEA:13501"/>
        <dbReference type="Rhea" id="RHEA-COMP:10505"/>
        <dbReference type="Rhea" id="RHEA-COMP:10506"/>
        <dbReference type="ChEBI" id="CHEBI:15378"/>
        <dbReference type="ChEBI" id="CHEBI:17544"/>
        <dbReference type="ChEBI" id="CHEBI:30616"/>
        <dbReference type="ChEBI" id="CHEBI:43474"/>
        <dbReference type="ChEBI" id="CHEBI:83144"/>
        <dbReference type="ChEBI" id="CHEBI:83145"/>
        <dbReference type="ChEBI" id="CHEBI:456216"/>
        <dbReference type="EC" id="6.3.4.14"/>
    </reaction>
</comment>
<dbReference type="Gene3D" id="2.40.50.100">
    <property type="match status" value="1"/>
</dbReference>
<dbReference type="InterPro" id="IPR001882">
    <property type="entry name" value="Biotin_BS"/>
</dbReference>
<dbReference type="RefSeq" id="WP_031567485.1">
    <property type="nucleotide sequence ID" value="NZ_CAAAIS010000008.1"/>
</dbReference>
<dbReference type="InterPro" id="IPR016185">
    <property type="entry name" value="PreATP-grasp_dom_sf"/>
</dbReference>
<dbReference type="PROSITE" id="PS00188">
    <property type="entry name" value="BIOTIN"/>
    <property type="match status" value="1"/>
</dbReference>
<dbReference type="AlphaFoldDB" id="A0A378LXY0"/>
<dbReference type="FunFam" id="3.30.470.20:FF:000028">
    <property type="entry name" value="Methylcrotonoyl-CoA carboxylase subunit alpha, mitochondrial"/>
    <property type="match status" value="1"/>
</dbReference>